<name>A0A4R7K1K3_9GAMM</name>
<sequence>MRRYRSWSVLAVSLGLFLLVAACGGGGGSGSGESGDTVSASGASQKGPFRSGGTSTAIRLNADGSLSNEQVTGSISERGAYQLSGIDWTGPTLIRMEGDFYDEVAGNFSSDSRTLTAVTDIESGNSPDVNVNLYTYFAAERARSLMDNGEAFADALSTAHSELQSVLGISSAPSELNLLEAIDGVADDSANLLLFSAAVQEGNIGQDGLDALAADFADDGQINGDGADELSTIQEKGTDQLLSDARMQLQNQYSTEPPSSSGGFGWKLSACDAAKLTEPRVFCSDEEFSGTKGDDEGEPILFFPEESGFYAFAMNGTELDSFAGWTRYKDTLSGTELDTGPADGDTTTSSLNAGDQYAFLLNLSGLEQAGDSFALTEARVSDGRASDPVELEVGTAFAARVGYASSGSFPDYGAATSWYRLDGVSGTHTIRTSGYMADSGSGGLRIDVYEGDEGQETVNNIGALPQIDFVNGSGSSSNELTVDLAAGKPHFILITNQFSDYRREINSPPTTGTVEFDLKVNEN</sequence>
<evidence type="ECO:0000313" key="3">
    <source>
        <dbReference type="Proteomes" id="UP000295830"/>
    </source>
</evidence>
<dbReference type="EMBL" id="SOAX01000001">
    <property type="protein sequence ID" value="TDT44234.1"/>
    <property type="molecule type" value="Genomic_DNA"/>
</dbReference>
<dbReference type="PROSITE" id="PS51257">
    <property type="entry name" value="PROKAR_LIPOPROTEIN"/>
    <property type="match status" value="1"/>
</dbReference>
<protein>
    <submittedName>
        <fullName evidence="2">Uncharacterized protein</fullName>
    </submittedName>
</protein>
<gene>
    <name evidence="2" type="ORF">DES49_0334</name>
</gene>
<evidence type="ECO:0000256" key="1">
    <source>
        <dbReference type="SAM" id="MobiDB-lite"/>
    </source>
</evidence>
<comment type="caution">
    <text evidence="2">The sequence shown here is derived from an EMBL/GenBank/DDBJ whole genome shotgun (WGS) entry which is preliminary data.</text>
</comment>
<keyword evidence="3" id="KW-1185">Reference proteome</keyword>
<feature type="region of interest" description="Disordered" evidence="1">
    <location>
        <begin position="30"/>
        <end position="54"/>
    </location>
</feature>
<evidence type="ECO:0000313" key="2">
    <source>
        <dbReference type="EMBL" id="TDT44234.1"/>
    </source>
</evidence>
<dbReference type="AlphaFoldDB" id="A0A4R7K1K3"/>
<reference evidence="2 3" key="1">
    <citation type="submission" date="2019-03" db="EMBL/GenBank/DDBJ databases">
        <title>Genomic Encyclopedia of Type Strains, Phase IV (KMG-IV): sequencing the most valuable type-strain genomes for metagenomic binning, comparative biology and taxonomic classification.</title>
        <authorList>
            <person name="Goeker M."/>
        </authorList>
    </citation>
    <scope>NUCLEOTIDE SEQUENCE [LARGE SCALE GENOMIC DNA]</scope>
    <source>
        <strain evidence="2 3">DSM 15505</strain>
    </source>
</reference>
<dbReference type="RefSeq" id="WP_133734637.1">
    <property type="nucleotide sequence ID" value="NZ_SOAX01000001.1"/>
</dbReference>
<dbReference type="Proteomes" id="UP000295830">
    <property type="component" value="Unassembled WGS sequence"/>
</dbReference>
<proteinExistence type="predicted"/>
<dbReference type="OrthoDB" id="7060252at2"/>
<organism evidence="2 3">
    <name type="scientific">Halospina denitrificans</name>
    <dbReference type="NCBI Taxonomy" id="332522"/>
    <lineage>
        <taxon>Bacteria</taxon>
        <taxon>Pseudomonadati</taxon>
        <taxon>Pseudomonadota</taxon>
        <taxon>Gammaproteobacteria</taxon>
        <taxon>Halospina</taxon>
    </lineage>
</organism>
<accession>A0A4R7K1K3</accession>